<protein>
    <submittedName>
        <fullName evidence="3">Uncharacterized protein</fullName>
    </submittedName>
</protein>
<feature type="compositionally biased region" description="Low complexity" evidence="1">
    <location>
        <begin position="202"/>
        <end position="225"/>
    </location>
</feature>
<evidence type="ECO:0000256" key="1">
    <source>
        <dbReference type="SAM" id="MobiDB-lite"/>
    </source>
</evidence>
<dbReference type="AlphaFoldDB" id="A0AAV4PPP0"/>
<feature type="compositionally biased region" description="Basic and acidic residues" evidence="1">
    <location>
        <begin position="469"/>
        <end position="495"/>
    </location>
</feature>
<evidence type="ECO:0000313" key="3">
    <source>
        <dbReference type="EMBL" id="GIX98968.1"/>
    </source>
</evidence>
<proteinExistence type="predicted"/>
<feature type="compositionally biased region" description="Low complexity" evidence="1">
    <location>
        <begin position="260"/>
        <end position="274"/>
    </location>
</feature>
<reference evidence="3 4" key="1">
    <citation type="submission" date="2021-06" db="EMBL/GenBank/DDBJ databases">
        <title>Caerostris darwini draft genome.</title>
        <authorList>
            <person name="Kono N."/>
            <person name="Arakawa K."/>
        </authorList>
    </citation>
    <scope>NUCLEOTIDE SEQUENCE [LARGE SCALE GENOMIC DNA]</scope>
</reference>
<keyword evidence="2" id="KW-0472">Membrane</keyword>
<feature type="transmembrane region" description="Helical" evidence="2">
    <location>
        <begin position="110"/>
        <end position="134"/>
    </location>
</feature>
<feature type="region of interest" description="Disordered" evidence="1">
    <location>
        <begin position="38"/>
        <end position="57"/>
    </location>
</feature>
<evidence type="ECO:0000313" key="4">
    <source>
        <dbReference type="Proteomes" id="UP001054837"/>
    </source>
</evidence>
<dbReference type="EMBL" id="BPLQ01003261">
    <property type="protein sequence ID" value="GIX98968.1"/>
    <property type="molecule type" value="Genomic_DNA"/>
</dbReference>
<keyword evidence="2" id="KW-0812">Transmembrane</keyword>
<feature type="compositionally biased region" description="Basic and acidic residues" evidence="1">
    <location>
        <begin position="405"/>
        <end position="458"/>
    </location>
</feature>
<feature type="region of interest" description="Disordered" evidence="1">
    <location>
        <begin position="330"/>
        <end position="550"/>
    </location>
</feature>
<feature type="region of interest" description="Disordered" evidence="1">
    <location>
        <begin position="147"/>
        <end position="308"/>
    </location>
</feature>
<evidence type="ECO:0000256" key="2">
    <source>
        <dbReference type="SAM" id="Phobius"/>
    </source>
</evidence>
<sequence>MDINVWEREFPVHPYIWFRVKKLTVSYCDGANINQKVKMPQQRTQKEHKSSRRPGSRWHSFHFSGKVILCSVIFGFLLILIGGILLAIGLDRDEETKSDDYDDLQKKPPLVFVGPVIMGIGGFTVIVGILMCLIETKVFRKRTGDANPLINSERDESAANNSENMGSNPAAMPSTSGHRDKHRHGNRQRSPSPRINRKKGSKSPSPKLDLSSSSQSSAPMSVNSSKNYLSASDTFLTPPSSLSQEHLPMQGNSRDAENQTSSSLLKSFTSSGKSWTTSNEFQTPSASFIDERPFFQRSPDSDEMTTPLPFSNVLGLSAIEKAKREFLTPKNSTDVLESSSEEEVAPEENKQIIREATKQISPEENKHEFLTPKNSDAEILDPSSSDLKRLEARMKSSGSSLPHTSVEKGLLDKTGAENIVNEKSHDLLKQELPKRDNILEDNKSSPSDHPEDVEHSDVQVDVLLDAIEDEVKGTTDSQSHKDNSEVVNEPHHDIEIDNAAVDSYETEQKSDEPPSPQISENIPYADDISDDICNQEEQNDLDLNTDDADS</sequence>
<organism evidence="3 4">
    <name type="scientific">Caerostris darwini</name>
    <dbReference type="NCBI Taxonomy" id="1538125"/>
    <lineage>
        <taxon>Eukaryota</taxon>
        <taxon>Metazoa</taxon>
        <taxon>Ecdysozoa</taxon>
        <taxon>Arthropoda</taxon>
        <taxon>Chelicerata</taxon>
        <taxon>Arachnida</taxon>
        <taxon>Araneae</taxon>
        <taxon>Araneomorphae</taxon>
        <taxon>Entelegynae</taxon>
        <taxon>Araneoidea</taxon>
        <taxon>Araneidae</taxon>
        <taxon>Caerostris</taxon>
    </lineage>
</organism>
<keyword evidence="4" id="KW-1185">Reference proteome</keyword>
<accession>A0AAV4PPP0</accession>
<name>A0AAV4PPP0_9ARAC</name>
<comment type="caution">
    <text evidence="3">The sequence shown here is derived from an EMBL/GenBank/DDBJ whole genome shotgun (WGS) entry which is preliminary data.</text>
</comment>
<feature type="transmembrane region" description="Helical" evidence="2">
    <location>
        <begin position="67"/>
        <end position="90"/>
    </location>
</feature>
<feature type="compositionally biased region" description="Polar residues" evidence="1">
    <location>
        <begin position="275"/>
        <end position="286"/>
    </location>
</feature>
<feature type="compositionally biased region" description="Acidic residues" evidence="1">
    <location>
        <begin position="527"/>
        <end position="550"/>
    </location>
</feature>
<keyword evidence="2" id="KW-1133">Transmembrane helix</keyword>
<feature type="compositionally biased region" description="Basic and acidic residues" evidence="1">
    <location>
        <begin position="347"/>
        <end position="370"/>
    </location>
</feature>
<gene>
    <name evidence="3" type="primary">AVEN_5775_1</name>
    <name evidence="3" type="ORF">CDAR_469961</name>
</gene>
<feature type="compositionally biased region" description="Polar residues" evidence="1">
    <location>
        <begin position="226"/>
        <end position="244"/>
    </location>
</feature>
<dbReference type="Proteomes" id="UP001054837">
    <property type="component" value="Unassembled WGS sequence"/>
</dbReference>
<feature type="compositionally biased region" description="Polar residues" evidence="1">
    <location>
        <begin position="158"/>
        <end position="167"/>
    </location>
</feature>